<comment type="caution">
    <text evidence="3">The sequence shown here is derived from an EMBL/GenBank/DDBJ whole genome shotgun (WGS) entry which is preliminary data.</text>
</comment>
<gene>
    <name evidence="3" type="ORF">LX32DRAFT_633303</name>
</gene>
<evidence type="ECO:0000256" key="1">
    <source>
        <dbReference type="SAM" id="MobiDB-lite"/>
    </source>
</evidence>
<evidence type="ECO:0000313" key="3">
    <source>
        <dbReference type="EMBL" id="KAK2035523.1"/>
    </source>
</evidence>
<dbReference type="Proteomes" id="UP001232148">
    <property type="component" value="Unassembled WGS sequence"/>
</dbReference>
<evidence type="ECO:0000313" key="4">
    <source>
        <dbReference type="Proteomes" id="UP001232148"/>
    </source>
</evidence>
<reference evidence="3" key="1">
    <citation type="submission" date="2021-06" db="EMBL/GenBank/DDBJ databases">
        <title>Comparative genomics, transcriptomics and evolutionary studies reveal genomic signatures of adaptation to plant cell wall in hemibiotrophic fungi.</title>
        <authorList>
            <consortium name="DOE Joint Genome Institute"/>
            <person name="Baroncelli R."/>
            <person name="Diaz J.F."/>
            <person name="Benocci T."/>
            <person name="Peng M."/>
            <person name="Battaglia E."/>
            <person name="Haridas S."/>
            <person name="Andreopoulos W."/>
            <person name="Labutti K."/>
            <person name="Pangilinan J."/>
            <person name="Floch G.L."/>
            <person name="Makela M.R."/>
            <person name="Henrissat B."/>
            <person name="Grigoriev I.V."/>
            <person name="Crouch J.A."/>
            <person name="De Vries R.P."/>
            <person name="Sukno S.A."/>
            <person name="Thon M.R."/>
        </authorList>
    </citation>
    <scope>NUCLEOTIDE SEQUENCE</scope>
    <source>
        <strain evidence="3">MAFF235873</strain>
    </source>
</reference>
<evidence type="ECO:0000256" key="2">
    <source>
        <dbReference type="SAM" id="SignalP"/>
    </source>
</evidence>
<sequence length="51" mass="5606">MRTSRFTAVFGLSALALAQSESLAPSPTESWGCQPHGDHWVSRDPSLHARR</sequence>
<keyword evidence="4" id="KW-1185">Reference proteome</keyword>
<dbReference type="AlphaFoldDB" id="A0AAD9HUX6"/>
<proteinExistence type="predicted"/>
<feature type="chain" id="PRO_5042061439" evidence="2">
    <location>
        <begin position="19"/>
        <end position="51"/>
    </location>
</feature>
<accession>A0AAD9HUX6</accession>
<protein>
    <submittedName>
        <fullName evidence="3">Uncharacterized protein</fullName>
    </submittedName>
</protein>
<keyword evidence="2" id="KW-0732">Signal</keyword>
<name>A0AAD9HUX6_9PEZI</name>
<organism evidence="3 4">
    <name type="scientific">Colletotrichum zoysiae</name>
    <dbReference type="NCBI Taxonomy" id="1216348"/>
    <lineage>
        <taxon>Eukaryota</taxon>
        <taxon>Fungi</taxon>
        <taxon>Dikarya</taxon>
        <taxon>Ascomycota</taxon>
        <taxon>Pezizomycotina</taxon>
        <taxon>Sordariomycetes</taxon>
        <taxon>Hypocreomycetidae</taxon>
        <taxon>Glomerellales</taxon>
        <taxon>Glomerellaceae</taxon>
        <taxon>Colletotrichum</taxon>
        <taxon>Colletotrichum graminicola species complex</taxon>
    </lineage>
</organism>
<feature type="region of interest" description="Disordered" evidence="1">
    <location>
        <begin position="24"/>
        <end position="51"/>
    </location>
</feature>
<dbReference type="EMBL" id="MU842808">
    <property type="protein sequence ID" value="KAK2035523.1"/>
    <property type="molecule type" value="Genomic_DNA"/>
</dbReference>
<feature type="signal peptide" evidence="2">
    <location>
        <begin position="1"/>
        <end position="18"/>
    </location>
</feature>
<feature type="compositionally biased region" description="Basic and acidic residues" evidence="1">
    <location>
        <begin position="36"/>
        <end position="51"/>
    </location>
</feature>